<comment type="caution">
    <text evidence="1">The sequence shown here is derived from an EMBL/GenBank/DDBJ whole genome shotgun (WGS) entry which is preliminary data.</text>
</comment>
<dbReference type="RefSeq" id="WP_057798912.1">
    <property type="nucleotide sequence ID" value="NZ_AZFM01000018.1"/>
</dbReference>
<keyword evidence="2" id="KW-1185">Reference proteome</keyword>
<dbReference type="PATRIC" id="fig|1423763.3.peg.552"/>
<dbReference type="Pfam" id="PF10009">
    <property type="entry name" value="DUF2252"/>
    <property type="match status" value="1"/>
</dbReference>
<dbReference type="InterPro" id="IPR018721">
    <property type="entry name" value="DUF2252"/>
</dbReference>
<dbReference type="Proteomes" id="UP000051036">
    <property type="component" value="Unassembled WGS sequence"/>
</dbReference>
<dbReference type="STRING" id="1423763.FC46_GL000548"/>
<organism evidence="1 2">
    <name type="scientific">Lactobacillus kalixensis DSM 16043</name>
    <dbReference type="NCBI Taxonomy" id="1423763"/>
    <lineage>
        <taxon>Bacteria</taxon>
        <taxon>Bacillati</taxon>
        <taxon>Bacillota</taxon>
        <taxon>Bacilli</taxon>
        <taxon>Lactobacillales</taxon>
        <taxon>Lactobacillaceae</taxon>
        <taxon>Lactobacillus</taxon>
    </lineage>
</organism>
<dbReference type="PANTHER" id="PTHR39441:SF1">
    <property type="entry name" value="DUF2252 DOMAIN-CONTAINING PROTEIN"/>
    <property type="match status" value="1"/>
</dbReference>
<sequence length="458" mass="53256">MSNDFVLKKFSIQKLRIKASKDELIEKGRERAKLIPIEKLCEFKGVRRDLVQMIKKQESTMIPELMAMRHQRMMSNAFSFLRGTAEVMETDLRQGNQSQIPVMICGDAHLNNFGFFASPERQLLFGLNDFDETRIGNWESDLKRLMVSIQLSGEINGYSQKEIDAVLIRSAKKYEKGIKYSNDLKILDRYYLSYNITDLLKQAQNDEQMTTLLNKIANRAPKHNSDKVVQKFTTEENGKLVFKENPPRARRISEKTYKDLLEAFDQYRQNVSPDIQAVLSNFKVSDIIRYSVGVGSFGTRCYLVLLTGKDNSHLVLQIKEAMPAKYDLLNLSIEEAKKQGFEEGQRVITGQRILQTFYDPFLGYTRTNDRSYYVRQFRDMKDAIDVTKLDLTNFCAYSELCCYILAVAHYQSPTAPMIYGYLDNTKKFSKNITTWTKLYSQQVHKDYDLFEKYLRGEE</sequence>
<evidence type="ECO:0000313" key="2">
    <source>
        <dbReference type="Proteomes" id="UP000051036"/>
    </source>
</evidence>
<protein>
    <recommendedName>
        <fullName evidence="3">DUF2252 domain-containing protein</fullName>
    </recommendedName>
</protein>
<dbReference type="OrthoDB" id="1491115at2"/>
<dbReference type="EMBL" id="AZFM01000018">
    <property type="protein sequence ID" value="KRL89816.1"/>
    <property type="molecule type" value="Genomic_DNA"/>
</dbReference>
<evidence type="ECO:0000313" key="1">
    <source>
        <dbReference type="EMBL" id="KRL89816.1"/>
    </source>
</evidence>
<name>A0A0R1UFP9_9LACO</name>
<accession>A0A0R1UFP9</accession>
<reference evidence="1 2" key="1">
    <citation type="journal article" date="2015" name="Genome Announc.">
        <title>Expanding the biotechnology potential of lactobacilli through comparative genomics of 213 strains and associated genera.</title>
        <authorList>
            <person name="Sun Z."/>
            <person name="Harris H.M."/>
            <person name="McCann A."/>
            <person name="Guo C."/>
            <person name="Argimon S."/>
            <person name="Zhang W."/>
            <person name="Yang X."/>
            <person name="Jeffery I.B."/>
            <person name="Cooney J.C."/>
            <person name="Kagawa T.F."/>
            <person name="Liu W."/>
            <person name="Song Y."/>
            <person name="Salvetti E."/>
            <person name="Wrobel A."/>
            <person name="Rasinkangas P."/>
            <person name="Parkhill J."/>
            <person name="Rea M.C."/>
            <person name="O'Sullivan O."/>
            <person name="Ritari J."/>
            <person name="Douillard F.P."/>
            <person name="Paul Ross R."/>
            <person name="Yang R."/>
            <person name="Briner A.E."/>
            <person name="Felis G.E."/>
            <person name="de Vos W.M."/>
            <person name="Barrangou R."/>
            <person name="Klaenhammer T.R."/>
            <person name="Caufield P.W."/>
            <person name="Cui Y."/>
            <person name="Zhang H."/>
            <person name="O'Toole P.W."/>
        </authorList>
    </citation>
    <scope>NUCLEOTIDE SEQUENCE [LARGE SCALE GENOMIC DNA]</scope>
    <source>
        <strain evidence="1 2">DSM 16043</strain>
    </source>
</reference>
<gene>
    <name evidence="1" type="ORF">FC46_GL000548</name>
</gene>
<evidence type="ECO:0008006" key="3">
    <source>
        <dbReference type="Google" id="ProtNLM"/>
    </source>
</evidence>
<dbReference type="PANTHER" id="PTHR39441">
    <property type="entry name" value="DUF2252 DOMAIN-CONTAINING PROTEIN"/>
    <property type="match status" value="1"/>
</dbReference>
<dbReference type="AlphaFoldDB" id="A0A0R1UFP9"/>
<proteinExistence type="predicted"/>